<name>A0A6A6I089_9PLEO</name>
<evidence type="ECO:0000313" key="2">
    <source>
        <dbReference type="EMBL" id="KAF2242980.1"/>
    </source>
</evidence>
<evidence type="ECO:0000256" key="1">
    <source>
        <dbReference type="SAM" id="MobiDB-lite"/>
    </source>
</evidence>
<dbReference type="AlphaFoldDB" id="A0A6A6I089"/>
<keyword evidence="3" id="KW-1185">Reference proteome</keyword>
<feature type="region of interest" description="Disordered" evidence="1">
    <location>
        <begin position="263"/>
        <end position="313"/>
    </location>
</feature>
<feature type="region of interest" description="Disordered" evidence="1">
    <location>
        <begin position="224"/>
        <end position="245"/>
    </location>
</feature>
<proteinExistence type="predicted"/>
<dbReference type="RefSeq" id="XP_033677984.1">
    <property type="nucleotide sequence ID" value="XM_033834514.1"/>
</dbReference>
<evidence type="ECO:0000313" key="3">
    <source>
        <dbReference type="Proteomes" id="UP000800094"/>
    </source>
</evidence>
<feature type="region of interest" description="Disordered" evidence="1">
    <location>
        <begin position="159"/>
        <end position="182"/>
    </location>
</feature>
<feature type="region of interest" description="Disordered" evidence="1">
    <location>
        <begin position="200"/>
        <end position="219"/>
    </location>
</feature>
<reference evidence="2" key="1">
    <citation type="journal article" date="2020" name="Stud. Mycol.">
        <title>101 Dothideomycetes genomes: a test case for predicting lifestyles and emergence of pathogens.</title>
        <authorList>
            <person name="Haridas S."/>
            <person name="Albert R."/>
            <person name="Binder M."/>
            <person name="Bloem J."/>
            <person name="Labutti K."/>
            <person name="Salamov A."/>
            <person name="Andreopoulos B."/>
            <person name="Baker S."/>
            <person name="Barry K."/>
            <person name="Bills G."/>
            <person name="Bluhm B."/>
            <person name="Cannon C."/>
            <person name="Castanera R."/>
            <person name="Culley D."/>
            <person name="Daum C."/>
            <person name="Ezra D."/>
            <person name="Gonzalez J."/>
            <person name="Henrissat B."/>
            <person name="Kuo A."/>
            <person name="Liang C."/>
            <person name="Lipzen A."/>
            <person name="Lutzoni F."/>
            <person name="Magnuson J."/>
            <person name="Mondo S."/>
            <person name="Nolan M."/>
            <person name="Ohm R."/>
            <person name="Pangilinan J."/>
            <person name="Park H.-J."/>
            <person name="Ramirez L."/>
            <person name="Alfaro M."/>
            <person name="Sun H."/>
            <person name="Tritt A."/>
            <person name="Yoshinaga Y."/>
            <person name="Zwiers L.-H."/>
            <person name="Turgeon B."/>
            <person name="Goodwin S."/>
            <person name="Spatafora J."/>
            <person name="Crous P."/>
            <person name="Grigoriev I."/>
        </authorList>
    </citation>
    <scope>NUCLEOTIDE SEQUENCE</scope>
    <source>
        <strain evidence="2">CBS 122368</strain>
    </source>
</reference>
<dbReference type="EMBL" id="ML987206">
    <property type="protein sequence ID" value="KAF2242980.1"/>
    <property type="molecule type" value="Genomic_DNA"/>
</dbReference>
<sequence>MFGITIVIVLLSICCFLLYRLQPGRQNVLALAASLPQALNRYINNTPADPQSATKTIRFRSNVDSVIASNPNVIIDSHGGAWSPQRHSELLNAPRASTITKPPPTFSFSTSSGSQRPLAGFSFNAFPEQHAPPPAFSFNAHTTPQQGLPNFSFCSLPKPVEGLSPAPEPNPEPMPPKPPTPPVGIQSAWSTGFEMRNGNARRAHGRTAPSPSPYPQPVMAHNVRSNQSAAMTRRAERNQGPAKRMRKAVARLGYRLAELDDSDPEFEMIPTPQTAFEMNPTSSPLASGPYDEYSRPTAPVQENKTEDKAGSMRKRWSHMGEMFGLNKEVWAKPPENLPMADASLLRKSPRVLANGGVERGEQRRSKNSWKGSWSLGGRKRERERGTLFDINWERKDPMDGGDLKGEENKKRVRVD</sequence>
<dbReference type="Proteomes" id="UP000800094">
    <property type="component" value="Unassembled WGS sequence"/>
</dbReference>
<feature type="region of interest" description="Disordered" evidence="1">
    <location>
        <begin position="353"/>
        <end position="415"/>
    </location>
</feature>
<feature type="compositionally biased region" description="Pro residues" evidence="1">
    <location>
        <begin position="166"/>
        <end position="182"/>
    </location>
</feature>
<feature type="compositionally biased region" description="Basic and acidic residues" evidence="1">
    <location>
        <begin position="378"/>
        <end position="415"/>
    </location>
</feature>
<organism evidence="2 3">
    <name type="scientific">Trematosphaeria pertusa</name>
    <dbReference type="NCBI Taxonomy" id="390896"/>
    <lineage>
        <taxon>Eukaryota</taxon>
        <taxon>Fungi</taxon>
        <taxon>Dikarya</taxon>
        <taxon>Ascomycota</taxon>
        <taxon>Pezizomycotina</taxon>
        <taxon>Dothideomycetes</taxon>
        <taxon>Pleosporomycetidae</taxon>
        <taxon>Pleosporales</taxon>
        <taxon>Massarineae</taxon>
        <taxon>Trematosphaeriaceae</taxon>
        <taxon>Trematosphaeria</taxon>
    </lineage>
</organism>
<feature type="compositionally biased region" description="Polar residues" evidence="1">
    <location>
        <begin position="271"/>
        <end position="285"/>
    </location>
</feature>
<protein>
    <submittedName>
        <fullName evidence="2">Uncharacterized protein</fullName>
    </submittedName>
</protein>
<gene>
    <name evidence="2" type="ORF">BU26DRAFT_581966</name>
</gene>
<accession>A0A6A6I089</accession>
<dbReference type="GeneID" id="54587844"/>